<accession>A0A2T0RZP7</accession>
<reference evidence="2 3" key="1">
    <citation type="submission" date="2018-03" db="EMBL/GenBank/DDBJ databases">
        <title>Genomic Encyclopedia of Archaeal and Bacterial Type Strains, Phase II (KMG-II): from individual species to whole genera.</title>
        <authorList>
            <person name="Goeker M."/>
        </authorList>
    </citation>
    <scope>NUCLEOTIDE SEQUENCE [LARGE SCALE GENOMIC DNA]</scope>
    <source>
        <strain evidence="2 3">DSM 29328</strain>
    </source>
</reference>
<evidence type="ECO:0000256" key="1">
    <source>
        <dbReference type="SAM" id="MobiDB-lite"/>
    </source>
</evidence>
<dbReference type="SMART" id="SM00935">
    <property type="entry name" value="OmpH"/>
    <property type="match status" value="1"/>
</dbReference>
<dbReference type="InterPro" id="IPR005632">
    <property type="entry name" value="Chaperone_Skp"/>
</dbReference>
<dbReference type="GO" id="GO:0051082">
    <property type="term" value="F:unfolded protein binding"/>
    <property type="evidence" value="ECO:0007669"/>
    <property type="project" value="InterPro"/>
</dbReference>
<comment type="caution">
    <text evidence="2">The sequence shown here is derived from an EMBL/GenBank/DDBJ whole genome shotgun (WGS) entry which is preliminary data.</text>
</comment>
<organism evidence="2 3">
    <name type="scientific">Aliiruegeria haliotis</name>
    <dbReference type="NCBI Taxonomy" id="1280846"/>
    <lineage>
        <taxon>Bacteria</taxon>
        <taxon>Pseudomonadati</taxon>
        <taxon>Pseudomonadota</taxon>
        <taxon>Alphaproteobacteria</taxon>
        <taxon>Rhodobacterales</taxon>
        <taxon>Roseobacteraceae</taxon>
        <taxon>Aliiruegeria</taxon>
    </lineage>
</organism>
<dbReference type="EMBL" id="PVTD01000001">
    <property type="protein sequence ID" value="PRY26649.1"/>
    <property type="molecule type" value="Genomic_DNA"/>
</dbReference>
<keyword evidence="3" id="KW-1185">Reference proteome</keyword>
<proteinExistence type="predicted"/>
<protein>
    <submittedName>
        <fullName evidence="2">Skp family chaperone for outer membrane proteins</fullName>
    </submittedName>
</protein>
<evidence type="ECO:0000313" key="2">
    <source>
        <dbReference type="EMBL" id="PRY26649.1"/>
    </source>
</evidence>
<dbReference type="Gene3D" id="3.30.910.20">
    <property type="entry name" value="Skp domain"/>
    <property type="match status" value="1"/>
</dbReference>
<name>A0A2T0RZP7_9RHOB</name>
<evidence type="ECO:0000313" key="3">
    <source>
        <dbReference type="Proteomes" id="UP000239480"/>
    </source>
</evidence>
<dbReference type="InterPro" id="IPR024930">
    <property type="entry name" value="Skp_dom_sf"/>
</dbReference>
<feature type="compositionally biased region" description="Acidic residues" evidence="1">
    <location>
        <begin position="220"/>
        <end position="229"/>
    </location>
</feature>
<dbReference type="SUPFAM" id="SSF111384">
    <property type="entry name" value="OmpH-like"/>
    <property type="match status" value="1"/>
</dbReference>
<feature type="region of interest" description="Disordered" evidence="1">
    <location>
        <begin position="220"/>
        <end position="242"/>
    </location>
</feature>
<dbReference type="Proteomes" id="UP000239480">
    <property type="component" value="Unassembled WGS sequence"/>
</dbReference>
<dbReference type="Pfam" id="PF03938">
    <property type="entry name" value="OmpH"/>
    <property type="match status" value="1"/>
</dbReference>
<dbReference type="RefSeq" id="WP_106203385.1">
    <property type="nucleotide sequence ID" value="NZ_PVTD01000001.1"/>
</dbReference>
<dbReference type="AlphaFoldDB" id="A0A2T0RZP7"/>
<gene>
    <name evidence="2" type="ORF">CLV78_101750</name>
</gene>
<dbReference type="OrthoDB" id="7868372at2"/>
<sequence length="242" mass="26426">MAGHDYRSRVRGALGAAGLVVSVALPAGFCAVSAVAQGGFSMGVEVGGPTGDMQAPLLTLDQERLFSETLYGQRLVSEFDRISVALAERNRVISTELAEEERSLTEQRADLPAAEFRELADAFDEKVTTLRAEQDARIRSLQRLRERERRTFSQRVLPILLELLRESNAVAILDDRALVLAVEQVDVTDEAIARIDAAIGDGKTPEDDAMEDALQQELEAVDPETDDLPDPTALSLPEPPEE</sequence>